<dbReference type="InterPro" id="IPR032675">
    <property type="entry name" value="LRR_dom_sf"/>
</dbReference>
<feature type="signal peptide" evidence="10">
    <location>
        <begin position="1"/>
        <end position="40"/>
    </location>
</feature>
<dbReference type="SUPFAM" id="SSF52058">
    <property type="entry name" value="L domain-like"/>
    <property type="match status" value="1"/>
</dbReference>
<organism evidence="12 13">
    <name type="scientific">Saponaria officinalis</name>
    <name type="common">Common soapwort</name>
    <name type="synonym">Lychnis saponaria</name>
    <dbReference type="NCBI Taxonomy" id="3572"/>
    <lineage>
        <taxon>Eukaryota</taxon>
        <taxon>Viridiplantae</taxon>
        <taxon>Streptophyta</taxon>
        <taxon>Embryophyta</taxon>
        <taxon>Tracheophyta</taxon>
        <taxon>Spermatophyta</taxon>
        <taxon>Magnoliopsida</taxon>
        <taxon>eudicotyledons</taxon>
        <taxon>Gunneridae</taxon>
        <taxon>Pentapetalae</taxon>
        <taxon>Caryophyllales</taxon>
        <taxon>Caryophyllaceae</taxon>
        <taxon>Caryophylleae</taxon>
        <taxon>Saponaria</taxon>
    </lineage>
</organism>
<dbReference type="PANTHER" id="PTHR48060:SF21">
    <property type="entry name" value="L DOMAIN-LIKE PROTEIN"/>
    <property type="match status" value="1"/>
</dbReference>
<dbReference type="GO" id="GO:0016020">
    <property type="term" value="C:membrane"/>
    <property type="evidence" value="ECO:0007669"/>
    <property type="project" value="UniProtKB-SubCell"/>
</dbReference>
<evidence type="ECO:0000256" key="1">
    <source>
        <dbReference type="ARBA" id="ARBA00004479"/>
    </source>
</evidence>
<evidence type="ECO:0000256" key="4">
    <source>
        <dbReference type="ARBA" id="ARBA00022692"/>
    </source>
</evidence>
<dbReference type="InterPro" id="IPR001611">
    <property type="entry name" value="Leu-rich_rpt"/>
</dbReference>
<keyword evidence="13" id="KW-1185">Reference proteome</keyword>
<name>A0AAW1M895_SAPOF</name>
<accession>A0AAW1M895</accession>
<evidence type="ECO:0000256" key="9">
    <source>
        <dbReference type="ARBA" id="ARBA00023180"/>
    </source>
</evidence>
<dbReference type="PANTHER" id="PTHR48060">
    <property type="entry name" value="DNA DAMAGE-REPAIR/TOLERATION PROTEIN DRT100"/>
    <property type="match status" value="1"/>
</dbReference>
<keyword evidence="3" id="KW-0433">Leucine-rich repeat</keyword>
<dbReference type="FunFam" id="3.80.10.10:FF:000275">
    <property type="entry name" value="Leucine-rich repeat receptor-like protein kinase"/>
    <property type="match status" value="1"/>
</dbReference>
<evidence type="ECO:0000256" key="3">
    <source>
        <dbReference type="ARBA" id="ARBA00022614"/>
    </source>
</evidence>
<evidence type="ECO:0000259" key="11">
    <source>
        <dbReference type="Pfam" id="PF08263"/>
    </source>
</evidence>
<evidence type="ECO:0000256" key="6">
    <source>
        <dbReference type="ARBA" id="ARBA00022737"/>
    </source>
</evidence>
<feature type="chain" id="PRO_5043979675" description="Leucine-rich repeat-containing N-terminal plant-type domain-containing protein" evidence="10">
    <location>
        <begin position="41"/>
        <end position="246"/>
    </location>
</feature>
<evidence type="ECO:0000256" key="7">
    <source>
        <dbReference type="ARBA" id="ARBA00022989"/>
    </source>
</evidence>
<keyword evidence="8" id="KW-0472">Membrane</keyword>
<dbReference type="EMBL" id="JBDFQZ010000003">
    <property type="protein sequence ID" value="KAK9743106.1"/>
    <property type="molecule type" value="Genomic_DNA"/>
</dbReference>
<keyword evidence="7" id="KW-1133">Transmembrane helix</keyword>
<dbReference type="Proteomes" id="UP001443914">
    <property type="component" value="Unassembled WGS sequence"/>
</dbReference>
<evidence type="ECO:0000313" key="12">
    <source>
        <dbReference type="EMBL" id="KAK9743106.1"/>
    </source>
</evidence>
<reference evidence="12" key="1">
    <citation type="submission" date="2024-03" db="EMBL/GenBank/DDBJ databases">
        <title>WGS assembly of Saponaria officinalis var. Norfolk2.</title>
        <authorList>
            <person name="Jenkins J."/>
            <person name="Shu S."/>
            <person name="Grimwood J."/>
            <person name="Barry K."/>
            <person name="Goodstein D."/>
            <person name="Schmutz J."/>
            <person name="Leebens-Mack J."/>
            <person name="Osbourn A."/>
        </authorList>
    </citation>
    <scope>NUCLEOTIDE SEQUENCE [LARGE SCALE GENOMIC DNA]</scope>
    <source>
        <strain evidence="12">JIC</strain>
    </source>
</reference>
<dbReference type="InterPro" id="IPR053211">
    <property type="entry name" value="DNA_repair-toleration"/>
</dbReference>
<keyword evidence="9" id="KW-0325">Glycoprotein</keyword>
<gene>
    <name evidence="12" type="ORF">RND81_03G218300</name>
</gene>
<evidence type="ECO:0000256" key="5">
    <source>
        <dbReference type="ARBA" id="ARBA00022729"/>
    </source>
</evidence>
<evidence type="ECO:0000256" key="2">
    <source>
        <dbReference type="ARBA" id="ARBA00009592"/>
    </source>
</evidence>
<comment type="caution">
    <text evidence="12">The sequence shown here is derived from an EMBL/GenBank/DDBJ whole genome shotgun (WGS) entry which is preliminary data.</text>
</comment>
<dbReference type="Gene3D" id="3.80.10.10">
    <property type="entry name" value="Ribonuclease Inhibitor"/>
    <property type="match status" value="2"/>
</dbReference>
<comment type="similarity">
    <text evidence="2">Belongs to the RLP family.</text>
</comment>
<dbReference type="Pfam" id="PF00560">
    <property type="entry name" value="LRR_1"/>
    <property type="match status" value="1"/>
</dbReference>
<sequence>MKNAHLKTQDDRSSFKSSLCNKVAFLVFLCFLTENTTAAGAPHRFDYRGNETDRTALLAVKRQLVDHRDGVLGSWNSSVHHCAWAGVTCGSKHNRVTVLDLNSLGLSGPLFKVIQNFTSLVTLFADYNTFTGTIPQSIGRMRNLTYLGLGANKLSGTLPVSLFNLSSLQLFDLTDNLFHGELPPNLGFTHPRLIWLGLAQNNFSGSIQIIRNFTNLESIILHENSFTGRVLDDFHQFHNLNIISLI</sequence>
<feature type="domain" description="Leucine-rich repeat-containing N-terminal plant-type" evidence="11">
    <location>
        <begin position="51"/>
        <end position="89"/>
    </location>
</feature>
<evidence type="ECO:0000256" key="8">
    <source>
        <dbReference type="ARBA" id="ARBA00023136"/>
    </source>
</evidence>
<proteinExistence type="inferred from homology"/>
<dbReference type="Pfam" id="PF08263">
    <property type="entry name" value="LRRNT_2"/>
    <property type="match status" value="1"/>
</dbReference>
<dbReference type="InterPro" id="IPR013210">
    <property type="entry name" value="LRR_N_plant-typ"/>
</dbReference>
<comment type="subcellular location">
    <subcellularLocation>
        <location evidence="1">Membrane</location>
        <topology evidence="1">Single-pass type I membrane protein</topology>
    </subcellularLocation>
</comment>
<evidence type="ECO:0000313" key="13">
    <source>
        <dbReference type="Proteomes" id="UP001443914"/>
    </source>
</evidence>
<keyword evidence="5 10" id="KW-0732">Signal</keyword>
<keyword evidence="6" id="KW-0677">Repeat</keyword>
<evidence type="ECO:0000256" key="10">
    <source>
        <dbReference type="SAM" id="SignalP"/>
    </source>
</evidence>
<dbReference type="AlphaFoldDB" id="A0AAW1M895"/>
<keyword evidence="4" id="KW-0812">Transmembrane</keyword>
<protein>
    <recommendedName>
        <fullName evidence="11">Leucine-rich repeat-containing N-terminal plant-type domain-containing protein</fullName>
    </recommendedName>
</protein>